<accession>A0AAD1S3D2</accession>
<dbReference type="EMBL" id="OW240916">
    <property type="protein sequence ID" value="CAH2291919.1"/>
    <property type="molecule type" value="Genomic_DNA"/>
</dbReference>
<reference evidence="1" key="1">
    <citation type="submission" date="2022-03" db="EMBL/GenBank/DDBJ databases">
        <authorList>
            <person name="Alioto T."/>
            <person name="Alioto T."/>
            <person name="Gomez Garrido J."/>
        </authorList>
    </citation>
    <scope>NUCLEOTIDE SEQUENCE</scope>
</reference>
<dbReference type="AlphaFoldDB" id="A0AAD1S3D2"/>
<organism evidence="1 2">
    <name type="scientific">Pelobates cultripes</name>
    <name type="common">Western spadefoot toad</name>
    <dbReference type="NCBI Taxonomy" id="61616"/>
    <lineage>
        <taxon>Eukaryota</taxon>
        <taxon>Metazoa</taxon>
        <taxon>Chordata</taxon>
        <taxon>Craniata</taxon>
        <taxon>Vertebrata</taxon>
        <taxon>Euteleostomi</taxon>
        <taxon>Amphibia</taxon>
        <taxon>Batrachia</taxon>
        <taxon>Anura</taxon>
        <taxon>Pelobatoidea</taxon>
        <taxon>Pelobatidae</taxon>
        <taxon>Pelobates</taxon>
    </lineage>
</organism>
<protein>
    <submittedName>
        <fullName evidence="1">Uncharacterized protein</fullName>
    </submittedName>
</protein>
<gene>
    <name evidence="1" type="ORF">PECUL_23A033166</name>
</gene>
<proteinExistence type="predicted"/>
<name>A0AAD1S3D2_PELCU</name>
<evidence type="ECO:0000313" key="2">
    <source>
        <dbReference type="Proteomes" id="UP001295444"/>
    </source>
</evidence>
<evidence type="ECO:0000313" key="1">
    <source>
        <dbReference type="EMBL" id="CAH2291919.1"/>
    </source>
</evidence>
<sequence>MAANREELNDPAQESYQDCCAAAHHGDPSTNCGARNNPNLVTRNNLWAHTETQRTTVPLKAAGQCDTTIRHRLIQVPGPHKDELLPFCDTTLIHP</sequence>
<dbReference type="Proteomes" id="UP001295444">
    <property type="component" value="Chromosome 05"/>
</dbReference>
<keyword evidence="2" id="KW-1185">Reference proteome</keyword>